<protein>
    <recommendedName>
        <fullName evidence="5">SEC14-like protein 2</fullName>
    </recommendedName>
</protein>
<dbReference type="InterPro" id="IPR036865">
    <property type="entry name" value="CRAL-TRIO_dom_sf"/>
</dbReference>
<dbReference type="InterPro" id="IPR051064">
    <property type="entry name" value="SEC14/CRAL-TRIO_domain"/>
</dbReference>
<feature type="domain" description="CRAL-TRIO" evidence="1">
    <location>
        <begin position="87"/>
        <end position="264"/>
    </location>
</feature>
<accession>A0A226EUQ5</accession>
<dbReference type="OrthoDB" id="1434354at2759"/>
<keyword evidence="4" id="KW-1185">Reference proteome</keyword>
<dbReference type="PROSITE" id="PS50866">
    <property type="entry name" value="GOLD"/>
    <property type="match status" value="1"/>
</dbReference>
<dbReference type="SUPFAM" id="SSF52087">
    <property type="entry name" value="CRAL/TRIO domain"/>
    <property type="match status" value="1"/>
</dbReference>
<evidence type="ECO:0008006" key="5">
    <source>
        <dbReference type="Google" id="ProtNLM"/>
    </source>
</evidence>
<dbReference type="InterPro" id="IPR009038">
    <property type="entry name" value="GOLD_dom"/>
</dbReference>
<sequence length="390" mass="45078">MTSEVFKAAFSSGKEYSAEEKEKLVQFRKMVADLSLTEEQLEDDYLIKWLRARYLDLPKASEMLRASMKWRKDNDIDTLLEREGDSIPEDMKKGSPLAWCGISKEGYGTFIFPLGRNDLRAMIEKYGVKACERYNNIFMLQMLKIMKEEGEKKGVKCTQLIEICDCEGYSYRQMATKQCREFMTNMQNNMDANYPELLRYAMMINTPKVFAIIFNLLKPLIPKATLDKIDIFGPDPEKWRAVVREKFPVELIPAYWGGDLVTEDEYASGLAEEDAAYTKVTIAARERFIQEVDVAEKNTIIEWKFKSEGHDVGFHVFYSKEARAKKEQWEDIVPLARVDAHTQVQEGSHLCEKEGIYSLVWDNGFSLMKAKTILYQISFVDPAHQENPDA</sequence>
<dbReference type="Proteomes" id="UP000198287">
    <property type="component" value="Unassembled WGS sequence"/>
</dbReference>
<dbReference type="PANTHER" id="PTHR23324">
    <property type="entry name" value="SEC14 RELATED PROTEIN"/>
    <property type="match status" value="1"/>
</dbReference>
<dbReference type="CDD" id="cd00170">
    <property type="entry name" value="SEC14"/>
    <property type="match status" value="1"/>
</dbReference>
<dbReference type="Gene3D" id="3.40.525.10">
    <property type="entry name" value="CRAL-TRIO lipid binding domain"/>
    <property type="match status" value="1"/>
</dbReference>
<dbReference type="SMART" id="SM00516">
    <property type="entry name" value="SEC14"/>
    <property type="match status" value="1"/>
</dbReference>
<dbReference type="GO" id="GO:0005737">
    <property type="term" value="C:cytoplasm"/>
    <property type="evidence" value="ECO:0007669"/>
    <property type="project" value="TreeGrafter"/>
</dbReference>
<organism evidence="3 4">
    <name type="scientific">Folsomia candida</name>
    <name type="common">Springtail</name>
    <dbReference type="NCBI Taxonomy" id="158441"/>
    <lineage>
        <taxon>Eukaryota</taxon>
        <taxon>Metazoa</taxon>
        <taxon>Ecdysozoa</taxon>
        <taxon>Arthropoda</taxon>
        <taxon>Hexapoda</taxon>
        <taxon>Collembola</taxon>
        <taxon>Entomobryomorpha</taxon>
        <taxon>Isotomoidea</taxon>
        <taxon>Isotomidae</taxon>
        <taxon>Proisotominae</taxon>
        <taxon>Folsomia</taxon>
    </lineage>
</organism>
<dbReference type="SUPFAM" id="SSF101576">
    <property type="entry name" value="Supernatant protein factor (SPF), C-terminal domain"/>
    <property type="match status" value="1"/>
</dbReference>
<evidence type="ECO:0000313" key="4">
    <source>
        <dbReference type="Proteomes" id="UP000198287"/>
    </source>
</evidence>
<dbReference type="OMA" id="WPRFRIY"/>
<evidence type="ECO:0000259" key="1">
    <source>
        <dbReference type="PROSITE" id="PS50191"/>
    </source>
</evidence>
<comment type="caution">
    <text evidence="3">The sequence shown here is derived from an EMBL/GenBank/DDBJ whole genome shotgun (WGS) entry which is preliminary data.</text>
</comment>
<dbReference type="EMBL" id="LNIX01000001">
    <property type="protein sequence ID" value="OXA61322.1"/>
    <property type="molecule type" value="Genomic_DNA"/>
</dbReference>
<dbReference type="Gene3D" id="2.60.120.680">
    <property type="entry name" value="GOLD domain"/>
    <property type="match status" value="1"/>
</dbReference>
<dbReference type="Pfam" id="PF13897">
    <property type="entry name" value="GOLD_2"/>
    <property type="match status" value="1"/>
</dbReference>
<gene>
    <name evidence="3" type="ORF">Fcan01_00818</name>
</gene>
<dbReference type="InterPro" id="IPR036273">
    <property type="entry name" value="CRAL/TRIO_N_dom_sf"/>
</dbReference>
<dbReference type="Pfam" id="PF00650">
    <property type="entry name" value="CRAL_TRIO"/>
    <property type="match status" value="1"/>
</dbReference>
<feature type="domain" description="GOLD" evidence="2">
    <location>
        <begin position="273"/>
        <end position="379"/>
    </location>
</feature>
<proteinExistence type="predicted"/>
<reference evidence="3 4" key="1">
    <citation type="submission" date="2015-12" db="EMBL/GenBank/DDBJ databases">
        <title>The genome of Folsomia candida.</title>
        <authorList>
            <person name="Faddeeva A."/>
            <person name="Derks M.F."/>
            <person name="Anvar Y."/>
            <person name="Smit S."/>
            <person name="Van Straalen N."/>
            <person name="Roelofs D."/>
        </authorList>
    </citation>
    <scope>NUCLEOTIDE SEQUENCE [LARGE SCALE GENOMIC DNA]</scope>
    <source>
        <strain evidence="3 4">VU population</strain>
        <tissue evidence="3">Whole body</tissue>
    </source>
</reference>
<dbReference type="InterPro" id="IPR001251">
    <property type="entry name" value="CRAL-TRIO_dom"/>
</dbReference>
<evidence type="ECO:0000259" key="2">
    <source>
        <dbReference type="PROSITE" id="PS50866"/>
    </source>
</evidence>
<dbReference type="PROSITE" id="PS50191">
    <property type="entry name" value="CRAL_TRIO"/>
    <property type="match status" value="1"/>
</dbReference>
<dbReference type="SMART" id="SM01100">
    <property type="entry name" value="CRAL_TRIO_N"/>
    <property type="match status" value="1"/>
</dbReference>
<dbReference type="SUPFAM" id="SSF46938">
    <property type="entry name" value="CRAL/TRIO N-terminal domain"/>
    <property type="match status" value="1"/>
</dbReference>
<dbReference type="PANTHER" id="PTHR23324:SF83">
    <property type="entry name" value="SEC14-LIKE PROTEIN 2"/>
    <property type="match status" value="1"/>
</dbReference>
<name>A0A226EUQ5_FOLCA</name>
<evidence type="ECO:0000313" key="3">
    <source>
        <dbReference type="EMBL" id="OXA61322.1"/>
    </source>
</evidence>
<dbReference type="AlphaFoldDB" id="A0A226EUQ5"/>
<dbReference type="InterPro" id="IPR011074">
    <property type="entry name" value="CRAL/TRIO_N_dom"/>
</dbReference>
<dbReference type="InterPro" id="IPR036598">
    <property type="entry name" value="GOLD_dom_sf"/>
</dbReference>